<dbReference type="GeneID" id="3862223"/>
<name>Q4UFV0_THEAN</name>
<evidence type="ECO:0000256" key="2">
    <source>
        <dbReference type="SAM" id="SignalP"/>
    </source>
</evidence>
<dbReference type="InParanoid" id="Q4UFV0"/>
<accession>Q4UFV0</accession>
<dbReference type="KEGG" id="tan:TA15055"/>
<gene>
    <name evidence="3" type="ORF">TA15055</name>
</gene>
<dbReference type="Proteomes" id="UP000001950">
    <property type="component" value="Chromosome 2"/>
</dbReference>
<evidence type="ECO:0000256" key="1">
    <source>
        <dbReference type="SAM" id="Coils"/>
    </source>
</evidence>
<dbReference type="RefSeq" id="XP_951940.1">
    <property type="nucleotide sequence ID" value="XM_946847.1"/>
</dbReference>
<organism evidence="3 4">
    <name type="scientific">Theileria annulata</name>
    <dbReference type="NCBI Taxonomy" id="5874"/>
    <lineage>
        <taxon>Eukaryota</taxon>
        <taxon>Sar</taxon>
        <taxon>Alveolata</taxon>
        <taxon>Apicomplexa</taxon>
        <taxon>Aconoidasida</taxon>
        <taxon>Piroplasmida</taxon>
        <taxon>Theileriidae</taxon>
        <taxon>Theileria</taxon>
    </lineage>
</organism>
<feature type="coiled-coil region" evidence="1">
    <location>
        <begin position="217"/>
        <end position="256"/>
    </location>
</feature>
<reference evidence="3 4" key="1">
    <citation type="journal article" date="2005" name="Science">
        <title>Genome of the host-cell transforming parasite Theileria annulata compared with T. parva.</title>
        <authorList>
            <person name="Pain A."/>
            <person name="Renauld H."/>
            <person name="Berriman M."/>
            <person name="Murphy L."/>
            <person name="Yeats C.A."/>
            <person name="Weir W."/>
            <person name="Kerhornou A."/>
            <person name="Aslett M."/>
            <person name="Bishop R."/>
            <person name="Bouchier C."/>
            <person name="Cochet M."/>
            <person name="Coulson R.M.R."/>
            <person name="Cronin A."/>
            <person name="de Villiers E.P."/>
            <person name="Fraser A."/>
            <person name="Fosker N."/>
            <person name="Gardner M."/>
            <person name="Goble A."/>
            <person name="Griffiths-Jones S."/>
            <person name="Harris D.E."/>
            <person name="Katzer F."/>
            <person name="Larke N."/>
            <person name="Lord A."/>
            <person name="Maser P."/>
            <person name="McKellar S."/>
            <person name="Mooney P."/>
            <person name="Morton F."/>
            <person name="Nene V."/>
            <person name="O'Neil S."/>
            <person name="Price C."/>
            <person name="Quail M.A."/>
            <person name="Rabbinowitsch E."/>
            <person name="Rawlings N.D."/>
            <person name="Rutter S."/>
            <person name="Saunders D."/>
            <person name="Seeger K."/>
            <person name="Shah T."/>
            <person name="Squares R."/>
            <person name="Squares S."/>
            <person name="Tivey A."/>
            <person name="Walker A.R."/>
            <person name="Woodward J."/>
            <person name="Dobbelaere D.A.E."/>
            <person name="Langsley G."/>
            <person name="Rajandream M.A."/>
            <person name="McKeever D."/>
            <person name="Shiels B."/>
            <person name="Tait A."/>
            <person name="Barrell B.G."/>
            <person name="Hall N."/>
        </authorList>
    </citation>
    <scope>NUCLEOTIDE SEQUENCE [LARGE SCALE GENOMIC DNA]</scope>
    <source>
        <strain evidence="4">Ankara</strain>
    </source>
</reference>
<dbReference type="EMBL" id="CR940348">
    <property type="protein sequence ID" value="CAI74208.1"/>
    <property type="molecule type" value="Genomic_DNA"/>
</dbReference>
<protein>
    <recommendedName>
        <fullName evidence="5">Tpr-related protein family member</fullName>
    </recommendedName>
</protein>
<sequence length="533" mass="59404">MKLLIFLYLKLLILIECRKVFDIDDEYLSNNLIKDDQSSFILYRLTLSDVPSFTNAEDFKVDLLASQFIIMIPSHLIFYPEFNVSLLSANKKLSTWYFTHLYNYLYNNCLTLIYYCLGKYLLEFPKSLTLLHRFLRLDNLSIDSAGDQPNEGLRGKAGTLYDRANALYGAIPGAESAPGKQEAKALKDAVGAGELSGLTQALANLAGANAGNLPTLAKDAKDKYNDVKSKFEAVQKQKAEGKYTEYQDEYGKVEKAWNAFNNLYKEALKAEISTSILIKELQTAAKALQNKANSDGNLDTLKGHAGQLATNAGLLASSPSSSTATNVIENYDSLETEYNGLNTEKDKVSKEFEAVKHIYNRMLNIKKAGKLKDQVGDGNDEKIWKKAKELYTRADNLANASGLQPSDPPEQKELKEELKGLATALATAVGKDDTAEDSLQKALKELKDHNGDSTPEQKGELVRKAKEVIKHYDAVKEAYENVKAKQTQYTTALSDGEKTKYTEVESKFTQLQQAYDEGKCKDITPIYDKESIR</sequence>
<dbReference type="eggNOG" id="ENOG502TN70">
    <property type="taxonomic scope" value="Eukaryota"/>
</dbReference>
<feature type="chain" id="PRO_5004245067" description="Tpr-related protein family member" evidence="2">
    <location>
        <begin position="18"/>
        <end position="533"/>
    </location>
</feature>
<keyword evidence="2" id="KW-0732">Signal</keyword>
<evidence type="ECO:0008006" key="5">
    <source>
        <dbReference type="Google" id="ProtNLM"/>
    </source>
</evidence>
<evidence type="ECO:0000313" key="3">
    <source>
        <dbReference type="EMBL" id="CAI74208.1"/>
    </source>
</evidence>
<feature type="coiled-coil region" evidence="1">
    <location>
        <begin position="324"/>
        <end position="351"/>
    </location>
</feature>
<dbReference type="OrthoDB" id="360382at2759"/>
<dbReference type="AlphaFoldDB" id="Q4UFV0"/>
<dbReference type="VEuPathDB" id="PiroplasmaDB:TA15055"/>
<feature type="signal peptide" evidence="2">
    <location>
        <begin position="1"/>
        <end position="17"/>
    </location>
</feature>
<keyword evidence="4" id="KW-1185">Reference proteome</keyword>
<keyword evidence="1" id="KW-0175">Coiled coil</keyword>
<evidence type="ECO:0000313" key="4">
    <source>
        <dbReference type="Proteomes" id="UP000001950"/>
    </source>
</evidence>
<proteinExistence type="predicted"/>